<accession>A0A271J580</accession>
<feature type="chain" id="PRO_5012334516" evidence="1">
    <location>
        <begin position="21"/>
        <end position="169"/>
    </location>
</feature>
<dbReference type="Proteomes" id="UP000216339">
    <property type="component" value="Unassembled WGS sequence"/>
</dbReference>
<proteinExistence type="predicted"/>
<evidence type="ECO:0000313" key="3">
    <source>
        <dbReference type="Proteomes" id="UP000216339"/>
    </source>
</evidence>
<feature type="signal peptide" evidence="1">
    <location>
        <begin position="1"/>
        <end position="20"/>
    </location>
</feature>
<evidence type="ECO:0000256" key="1">
    <source>
        <dbReference type="SAM" id="SignalP"/>
    </source>
</evidence>
<keyword evidence="3" id="KW-1185">Reference proteome</keyword>
<name>A0A271J580_9BACT</name>
<dbReference type="EMBL" id="MQWD01000001">
    <property type="protein sequence ID" value="PAP78458.1"/>
    <property type="molecule type" value="Genomic_DNA"/>
</dbReference>
<dbReference type="OrthoDB" id="5593857at2"/>
<keyword evidence="1" id="KW-0732">Signal</keyword>
<gene>
    <name evidence="2" type="ORF">BSZ37_19520</name>
</gene>
<evidence type="ECO:0000313" key="2">
    <source>
        <dbReference type="EMBL" id="PAP78458.1"/>
    </source>
</evidence>
<reference evidence="2 3" key="1">
    <citation type="submission" date="2016-11" db="EMBL/GenBank/DDBJ databases">
        <title>Study of marine rhodopsin-containing bacteria.</title>
        <authorList>
            <person name="Yoshizawa S."/>
            <person name="Kumagai Y."/>
            <person name="Kogure K."/>
        </authorList>
    </citation>
    <scope>NUCLEOTIDE SEQUENCE [LARGE SCALE GENOMIC DNA]</scope>
    <source>
        <strain evidence="2 3">SAORIC-28</strain>
    </source>
</reference>
<dbReference type="RefSeq" id="WP_095512136.1">
    <property type="nucleotide sequence ID" value="NZ_MQWD01000001.1"/>
</dbReference>
<organism evidence="2 3">
    <name type="scientific">Rubrivirga marina</name>
    <dbReference type="NCBI Taxonomy" id="1196024"/>
    <lineage>
        <taxon>Bacteria</taxon>
        <taxon>Pseudomonadati</taxon>
        <taxon>Rhodothermota</taxon>
        <taxon>Rhodothermia</taxon>
        <taxon>Rhodothermales</taxon>
        <taxon>Rubricoccaceae</taxon>
        <taxon>Rubrivirga</taxon>
    </lineage>
</organism>
<sequence>MPQTLLALGAILAFAYFAFSQHQATADVEKSVVSAEYEHAAAEVGQSRLAAVTAYPFDEVDLHREGVRISPSGLSTVGRDDGETAEAHFDDVDDFHAAPARPVDVLWVGQPLAFTDSVSVRYVDPATLAPVAGPSLAKEVTVFVRAVPVGWIGTPPIVAELRQIVTPTR</sequence>
<protein>
    <submittedName>
        <fullName evidence="2">Uncharacterized protein</fullName>
    </submittedName>
</protein>
<comment type="caution">
    <text evidence="2">The sequence shown here is derived from an EMBL/GenBank/DDBJ whole genome shotgun (WGS) entry which is preliminary data.</text>
</comment>
<dbReference type="AlphaFoldDB" id="A0A271J580"/>